<dbReference type="PROSITE" id="PS51480">
    <property type="entry name" value="DHAL"/>
    <property type="match status" value="1"/>
</dbReference>
<dbReference type="PANTHER" id="PTHR28629">
    <property type="entry name" value="TRIOKINASE/FMN CYCLASE"/>
    <property type="match status" value="1"/>
</dbReference>
<evidence type="ECO:0000256" key="1">
    <source>
        <dbReference type="ARBA" id="ARBA00022679"/>
    </source>
</evidence>
<protein>
    <submittedName>
        <fullName evidence="4">Dihydroxyacetone kinase subunit L</fullName>
    </submittedName>
</protein>
<name>A0A6H9UVJ3_9ACTN</name>
<dbReference type="Proteomes" id="UP000442707">
    <property type="component" value="Unassembled WGS sequence"/>
</dbReference>
<dbReference type="AlphaFoldDB" id="A0A6H9UVJ3"/>
<keyword evidence="1" id="KW-0808">Transferase</keyword>
<gene>
    <name evidence="4" type="primary">dhaL</name>
    <name evidence="4" type="ORF">F7R91_30210</name>
</gene>
<dbReference type="SUPFAM" id="SSF101473">
    <property type="entry name" value="DhaL-like"/>
    <property type="match status" value="1"/>
</dbReference>
<dbReference type="InterPro" id="IPR036117">
    <property type="entry name" value="DhaL_dom_sf"/>
</dbReference>
<dbReference type="FunFam" id="1.25.40.340:FF:000002">
    <property type="entry name" value="Dihydroxyacetone kinase, L subunit"/>
    <property type="match status" value="1"/>
</dbReference>
<dbReference type="GO" id="GO:0019563">
    <property type="term" value="P:glycerol catabolic process"/>
    <property type="evidence" value="ECO:0007669"/>
    <property type="project" value="TreeGrafter"/>
</dbReference>
<dbReference type="NCBIfam" id="TIGR02365">
    <property type="entry name" value="dha_L_ycgS"/>
    <property type="match status" value="1"/>
</dbReference>
<evidence type="ECO:0000256" key="2">
    <source>
        <dbReference type="ARBA" id="ARBA00022777"/>
    </source>
</evidence>
<dbReference type="PANTHER" id="PTHR28629:SF4">
    <property type="entry name" value="TRIOKINASE_FMN CYCLASE"/>
    <property type="match status" value="1"/>
</dbReference>
<accession>A0A6H9UVJ3</accession>
<dbReference type="RefSeq" id="WP_150953890.1">
    <property type="nucleotide sequence ID" value="NZ_VZRB01000026.1"/>
</dbReference>
<dbReference type="InterPro" id="IPR004007">
    <property type="entry name" value="DhaL_dom"/>
</dbReference>
<dbReference type="InterPro" id="IPR050861">
    <property type="entry name" value="Dihydroxyacetone_Kinase"/>
</dbReference>
<reference evidence="4 5" key="1">
    <citation type="submission" date="2019-09" db="EMBL/GenBank/DDBJ databases">
        <title>Screening of Novel Bioactive Compounds from Soil-Associated.</title>
        <authorList>
            <person name="Zhao S."/>
        </authorList>
    </citation>
    <scope>NUCLEOTIDE SEQUENCE [LARGE SCALE GENOMIC DNA]</scope>
    <source>
        <strain evidence="4 5">HIT-DPA4</strain>
    </source>
</reference>
<comment type="caution">
    <text evidence="4">The sequence shown here is derived from an EMBL/GenBank/DDBJ whole genome shotgun (WGS) entry which is preliminary data.</text>
</comment>
<keyword evidence="5" id="KW-1185">Reference proteome</keyword>
<dbReference type="InterPro" id="IPR012737">
    <property type="entry name" value="DhaK_L_YcgS"/>
</dbReference>
<proteinExistence type="predicted"/>
<dbReference type="Gene3D" id="1.25.40.340">
    <property type="match status" value="1"/>
</dbReference>
<dbReference type="SMART" id="SM01120">
    <property type="entry name" value="Dak2"/>
    <property type="match status" value="1"/>
</dbReference>
<sequence>MDIDLARTWVQAIAAAVDQHKDHLTQLDSAIGDADHGINMQRGFSAATAALAGLEPDTVGAVLVKTGTTLISTVGGASGPLYGGAFRAIGKPLDAPTVTPGQFAAALADGLASVRKLGAAAPGDKTMIDAYAPALAAFQQQVDAGADLAAAALAAADAAENGMRATTPMQARKGRASYLGARSIGHQDPGATSTALIFRALAETAVAR</sequence>
<dbReference type="GO" id="GO:0004371">
    <property type="term" value="F:glycerone kinase activity"/>
    <property type="evidence" value="ECO:0007669"/>
    <property type="project" value="InterPro"/>
</dbReference>
<dbReference type="Pfam" id="PF02734">
    <property type="entry name" value="Dak2"/>
    <property type="match status" value="1"/>
</dbReference>
<feature type="domain" description="DhaL" evidence="3">
    <location>
        <begin position="4"/>
        <end position="203"/>
    </location>
</feature>
<organism evidence="4 5">
    <name type="scientific">Streptomyces luteolifulvus</name>
    <dbReference type="NCBI Taxonomy" id="2615112"/>
    <lineage>
        <taxon>Bacteria</taxon>
        <taxon>Bacillati</taxon>
        <taxon>Actinomycetota</taxon>
        <taxon>Actinomycetes</taxon>
        <taxon>Kitasatosporales</taxon>
        <taxon>Streptomycetaceae</taxon>
        <taxon>Streptomyces</taxon>
    </lineage>
</organism>
<keyword evidence="2 4" id="KW-0418">Kinase</keyword>
<dbReference type="GO" id="GO:0005829">
    <property type="term" value="C:cytosol"/>
    <property type="evidence" value="ECO:0007669"/>
    <property type="project" value="TreeGrafter"/>
</dbReference>
<evidence type="ECO:0000259" key="3">
    <source>
        <dbReference type="PROSITE" id="PS51480"/>
    </source>
</evidence>
<evidence type="ECO:0000313" key="5">
    <source>
        <dbReference type="Proteomes" id="UP000442707"/>
    </source>
</evidence>
<dbReference type="EMBL" id="VZRB01000026">
    <property type="protein sequence ID" value="KAB1142222.1"/>
    <property type="molecule type" value="Genomic_DNA"/>
</dbReference>
<evidence type="ECO:0000313" key="4">
    <source>
        <dbReference type="EMBL" id="KAB1142222.1"/>
    </source>
</evidence>